<evidence type="ECO:0000259" key="1">
    <source>
        <dbReference type="Pfam" id="PF09524"/>
    </source>
</evidence>
<accession>A0ABS6JKA0</accession>
<reference evidence="2 3" key="1">
    <citation type="submission" date="2021-06" db="EMBL/GenBank/DDBJ databases">
        <title>Bacillus sp. RD4P76, an endophyte from a halophyte.</title>
        <authorList>
            <person name="Sun J.-Q."/>
        </authorList>
    </citation>
    <scope>NUCLEOTIDE SEQUENCE [LARGE SCALE GENOMIC DNA]</scope>
    <source>
        <strain evidence="2 3">CGMCC 1.15917</strain>
    </source>
</reference>
<dbReference type="NCBIfam" id="TIGR02220">
    <property type="entry name" value="phg_TIGR02220"/>
    <property type="match status" value="1"/>
</dbReference>
<proteinExistence type="predicted"/>
<sequence length="161" mass="18879">MLKVNTCIKQFIEGGKKEKSMDDLIAVMDNMIAVMDKSIVVNDNMVGTILEVISENKTEVKIEIKEYIVEIISYLNEKTLKNFLPTTNTTVTLIQSRWNEGYRRNDFFKVIDTKTADWLNDDYMNKFLRPSTLFGHKFENYLNEERRQSSRTLDDYLNGLE</sequence>
<feature type="domain" description="Phage conserved hypothetical protein C-terminal" evidence="1">
    <location>
        <begin position="71"/>
        <end position="143"/>
    </location>
</feature>
<evidence type="ECO:0000313" key="2">
    <source>
        <dbReference type="EMBL" id="MBU9714100.1"/>
    </source>
</evidence>
<dbReference type="InterPro" id="IPR011741">
    <property type="entry name" value="Phg_2220_C"/>
</dbReference>
<keyword evidence="3" id="KW-1185">Reference proteome</keyword>
<organism evidence="2 3">
    <name type="scientific">Evansella tamaricis</name>
    <dbReference type="NCBI Taxonomy" id="2069301"/>
    <lineage>
        <taxon>Bacteria</taxon>
        <taxon>Bacillati</taxon>
        <taxon>Bacillota</taxon>
        <taxon>Bacilli</taxon>
        <taxon>Bacillales</taxon>
        <taxon>Bacillaceae</taxon>
        <taxon>Evansella</taxon>
    </lineage>
</organism>
<protein>
    <submittedName>
        <fullName evidence="2">Conserved phage C-terminal domain-containing protein</fullName>
    </submittedName>
</protein>
<name>A0ABS6JKA0_9BACI</name>
<dbReference type="Proteomes" id="UP000784880">
    <property type="component" value="Unassembled WGS sequence"/>
</dbReference>
<dbReference type="RefSeq" id="WP_217068426.1">
    <property type="nucleotide sequence ID" value="NZ_JAHQCS010000163.1"/>
</dbReference>
<comment type="caution">
    <text evidence="2">The sequence shown here is derived from an EMBL/GenBank/DDBJ whole genome shotgun (WGS) entry which is preliminary data.</text>
</comment>
<dbReference type="Pfam" id="PF09524">
    <property type="entry name" value="Phg_2220_C"/>
    <property type="match status" value="1"/>
</dbReference>
<evidence type="ECO:0000313" key="3">
    <source>
        <dbReference type="Proteomes" id="UP000784880"/>
    </source>
</evidence>
<dbReference type="EMBL" id="JAHQCS010000163">
    <property type="protein sequence ID" value="MBU9714100.1"/>
    <property type="molecule type" value="Genomic_DNA"/>
</dbReference>
<gene>
    <name evidence="2" type="ORF">KS419_20395</name>
</gene>